<dbReference type="SMART" id="SM00478">
    <property type="entry name" value="ENDO3c"/>
    <property type="match status" value="1"/>
</dbReference>
<dbReference type="InterPro" id="IPR003265">
    <property type="entry name" value="HhH-GPD_domain"/>
</dbReference>
<evidence type="ECO:0000313" key="4">
    <source>
        <dbReference type="Proteomes" id="UP000308197"/>
    </source>
</evidence>
<accession>A0A5C3PAN7</accession>
<evidence type="ECO:0000256" key="1">
    <source>
        <dbReference type="SAM" id="MobiDB-lite"/>
    </source>
</evidence>
<protein>
    <submittedName>
        <fullName evidence="3">DNA glycosylase</fullName>
    </submittedName>
</protein>
<dbReference type="InterPro" id="IPR023170">
    <property type="entry name" value="HhH_base_excis_C"/>
</dbReference>
<dbReference type="Pfam" id="PF00730">
    <property type="entry name" value="HhH-GPD"/>
    <property type="match status" value="1"/>
</dbReference>
<gene>
    <name evidence="3" type="ORF">K466DRAFT_587642</name>
</gene>
<dbReference type="AlphaFoldDB" id="A0A5C3PAN7"/>
<keyword evidence="4" id="KW-1185">Reference proteome</keyword>
<evidence type="ECO:0000259" key="2">
    <source>
        <dbReference type="SMART" id="SM00478"/>
    </source>
</evidence>
<dbReference type="PANTHER" id="PTHR47203">
    <property type="match status" value="1"/>
</dbReference>
<reference evidence="3 4" key="1">
    <citation type="journal article" date="2019" name="Nat. Ecol. Evol.">
        <title>Megaphylogeny resolves global patterns of mushroom evolution.</title>
        <authorList>
            <person name="Varga T."/>
            <person name="Krizsan K."/>
            <person name="Foldi C."/>
            <person name="Dima B."/>
            <person name="Sanchez-Garcia M."/>
            <person name="Sanchez-Ramirez S."/>
            <person name="Szollosi G.J."/>
            <person name="Szarkandi J.G."/>
            <person name="Papp V."/>
            <person name="Albert L."/>
            <person name="Andreopoulos W."/>
            <person name="Angelini C."/>
            <person name="Antonin V."/>
            <person name="Barry K.W."/>
            <person name="Bougher N.L."/>
            <person name="Buchanan P."/>
            <person name="Buyck B."/>
            <person name="Bense V."/>
            <person name="Catcheside P."/>
            <person name="Chovatia M."/>
            <person name="Cooper J."/>
            <person name="Damon W."/>
            <person name="Desjardin D."/>
            <person name="Finy P."/>
            <person name="Geml J."/>
            <person name="Haridas S."/>
            <person name="Hughes K."/>
            <person name="Justo A."/>
            <person name="Karasinski D."/>
            <person name="Kautmanova I."/>
            <person name="Kiss B."/>
            <person name="Kocsube S."/>
            <person name="Kotiranta H."/>
            <person name="LaButti K.M."/>
            <person name="Lechner B.E."/>
            <person name="Liimatainen K."/>
            <person name="Lipzen A."/>
            <person name="Lukacs Z."/>
            <person name="Mihaltcheva S."/>
            <person name="Morgado L.N."/>
            <person name="Niskanen T."/>
            <person name="Noordeloos M.E."/>
            <person name="Ohm R.A."/>
            <person name="Ortiz-Santana B."/>
            <person name="Ovrebo C."/>
            <person name="Racz N."/>
            <person name="Riley R."/>
            <person name="Savchenko A."/>
            <person name="Shiryaev A."/>
            <person name="Soop K."/>
            <person name="Spirin V."/>
            <person name="Szebenyi C."/>
            <person name="Tomsovsky M."/>
            <person name="Tulloss R.E."/>
            <person name="Uehling J."/>
            <person name="Grigoriev I.V."/>
            <person name="Vagvolgyi C."/>
            <person name="Papp T."/>
            <person name="Martin F.M."/>
            <person name="Miettinen O."/>
            <person name="Hibbett D.S."/>
            <person name="Nagy L.G."/>
        </authorList>
    </citation>
    <scope>NUCLEOTIDE SEQUENCE [LARGE SCALE GENOMIC DNA]</scope>
    <source>
        <strain evidence="3 4">HHB13444</strain>
    </source>
</reference>
<feature type="domain" description="HhH-GPD" evidence="2">
    <location>
        <begin position="111"/>
        <end position="295"/>
    </location>
</feature>
<dbReference type="CDD" id="cd00056">
    <property type="entry name" value="ENDO3c"/>
    <property type="match status" value="1"/>
</dbReference>
<dbReference type="SUPFAM" id="SSF48150">
    <property type="entry name" value="DNA-glycosylase"/>
    <property type="match status" value="1"/>
</dbReference>
<feature type="region of interest" description="Disordered" evidence="1">
    <location>
        <begin position="1"/>
        <end position="43"/>
    </location>
</feature>
<dbReference type="EMBL" id="ML211222">
    <property type="protein sequence ID" value="TFK85997.1"/>
    <property type="molecule type" value="Genomic_DNA"/>
</dbReference>
<dbReference type="Gene3D" id="1.10.1670.10">
    <property type="entry name" value="Helix-hairpin-Helix base-excision DNA repair enzymes (C-terminal)"/>
    <property type="match status" value="1"/>
</dbReference>
<dbReference type="InterPro" id="IPR011257">
    <property type="entry name" value="DNA_glycosylase"/>
</dbReference>
<dbReference type="Proteomes" id="UP000308197">
    <property type="component" value="Unassembled WGS sequence"/>
</dbReference>
<evidence type="ECO:0000313" key="3">
    <source>
        <dbReference type="EMBL" id="TFK85997.1"/>
    </source>
</evidence>
<proteinExistence type="predicted"/>
<organism evidence="3 4">
    <name type="scientific">Polyporus arcularius HHB13444</name>
    <dbReference type="NCBI Taxonomy" id="1314778"/>
    <lineage>
        <taxon>Eukaryota</taxon>
        <taxon>Fungi</taxon>
        <taxon>Dikarya</taxon>
        <taxon>Basidiomycota</taxon>
        <taxon>Agaricomycotina</taxon>
        <taxon>Agaricomycetes</taxon>
        <taxon>Polyporales</taxon>
        <taxon>Polyporaceae</taxon>
        <taxon>Polyporus</taxon>
    </lineage>
</organism>
<dbReference type="PANTHER" id="PTHR47203:SF1">
    <property type="entry name" value="HYPOTHETICAL BASE EXCISION DNA REPAIR PROTEIN (EUROFUNG)"/>
    <property type="match status" value="1"/>
</dbReference>
<feature type="compositionally biased region" description="Low complexity" evidence="1">
    <location>
        <begin position="15"/>
        <end position="36"/>
    </location>
</feature>
<name>A0A5C3PAN7_9APHY</name>
<dbReference type="Gene3D" id="1.10.340.30">
    <property type="entry name" value="Hypothetical protein, domain 2"/>
    <property type="match status" value="1"/>
</dbReference>
<dbReference type="InParanoid" id="A0A5C3PAN7"/>
<sequence>MPPKLKRPRSPTIPPLGASGAPATAPTATDPSSASPHRAKKLKLLASHSVTSPFPDFAHPTPTEAAQVHALLSSTHPDLAARRRPPSEGNNSARTCGSVPNVLESLVGTILSQNTSSRNSTAAKRGLDTAFGRNNFAAVAQAKREDVVEAIRTGGLANKKAGVIQNVLHEVRERHGEYSLQHLAGASVISVKTEDVEANTKGKAKAAAVVATDEEAMAELVSYDGVGPKTASCVLLFCLGRSSFPVDTHVFRLSRILGWVPAKADRVTAQAHLDLRIPDDLKFGLHVLMVGHGRRCKGCKGSSGGKGECVLKRWLKEQKGAKEEELAAMVAHAEEAAADVGDADGVSLDLVKLKSEDT</sequence>
<dbReference type="GO" id="GO:0006285">
    <property type="term" value="P:base-excision repair, AP site formation"/>
    <property type="evidence" value="ECO:0007669"/>
    <property type="project" value="UniProtKB-ARBA"/>
</dbReference>
<dbReference type="GO" id="GO:0000702">
    <property type="term" value="F:oxidized base lesion DNA N-glycosylase activity"/>
    <property type="evidence" value="ECO:0007669"/>
    <property type="project" value="UniProtKB-ARBA"/>
</dbReference>
<dbReference type="STRING" id="1314778.A0A5C3PAN7"/>